<reference evidence="1 2" key="1">
    <citation type="journal article" date="2017" name="Genome Announc.">
        <title>Draft Genome Sequences of Salinivibrio proteolyticus, Salinivibrio sharmensis, Salinivibrio siamensis, Salinivibrio costicola subsp. alcaliphilus, Salinivibrio costicola subsp. vallismortis, and 29 New Isolates Belonging to the Genus Salinivibrio.</title>
        <authorList>
            <person name="Lopez-Hermoso C."/>
            <person name="de la Haba R.R."/>
            <person name="Sanchez-Porro C."/>
            <person name="Bayliss S.C."/>
            <person name="Feil E.J."/>
            <person name="Ventosa A."/>
        </authorList>
    </citation>
    <scope>NUCLEOTIDE SEQUENCE [LARGE SCALE GENOMIC DNA]</scope>
    <source>
        <strain evidence="1 2">IC202</strain>
    </source>
</reference>
<protein>
    <recommendedName>
        <fullName evidence="3">DUF469 family protein</fullName>
    </recommendedName>
</protein>
<dbReference type="EMBL" id="MUEO01000007">
    <property type="protein sequence ID" value="OOE45385.1"/>
    <property type="molecule type" value="Genomic_DNA"/>
</dbReference>
<name>A0AB36KBF5_9GAMM</name>
<accession>A0AB36KBF5</accession>
<evidence type="ECO:0000313" key="1">
    <source>
        <dbReference type="EMBL" id="OOE45385.1"/>
    </source>
</evidence>
<sequence>MARSKVLTQEKHYEGNLPPKEVEDLIQKLRYQFEHCYVPSEVDGFLIIGGDGLSAKSQELVNDFTSWASAKGMFVRYHTSQDMVKIRNTLRNRTENIWKQ</sequence>
<evidence type="ECO:0000313" key="2">
    <source>
        <dbReference type="Proteomes" id="UP000188726"/>
    </source>
</evidence>
<dbReference type="Proteomes" id="UP000188726">
    <property type="component" value="Unassembled WGS sequence"/>
</dbReference>
<organism evidence="1 2">
    <name type="scientific">Salinivibrio kushneri</name>
    <dbReference type="NCBI Taxonomy" id="1908198"/>
    <lineage>
        <taxon>Bacteria</taxon>
        <taxon>Pseudomonadati</taxon>
        <taxon>Pseudomonadota</taxon>
        <taxon>Gammaproteobacteria</taxon>
        <taxon>Vibrionales</taxon>
        <taxon>Vibrionaceae</taxon>
        <taxon>Salinivibrio</taxon>
    </lineage>
</organism>
<evidence type="ECO:0008006" key="3">
    <source>
        <dbReference type="Google" id="ProtNLM"/>
    </source>
</evidence>
<proteinExistence type="predicted"/>
<comment type="caution">
    <text evidence="1">The sequence shown here is derived from an EMBL/GenBank/DDBJ whole genome shotgun (WGS) entry which is preliminary data.</text>
</comment>
<dbReference type="RefSeq" id="WP_077457215.1">
    <property type="nucleotide sequence ID" value="NZ_MUEO01000007.1"/>
</dbReference>
<gene>
    <name evidence="1" type="ORF">BZG09_04255</name>
</gene>
<dbReference type="AlphaFoldDB" id="A0AB36KBF5"/>